<evidence type="ECO:0000256" key="6">
    <source>
        <dbReference type="ARBA" id="ARBA00022692"/>
    </source>
</evidence>
<evidence type="ECO:0000259" key="15">
    <source>
        <dbReference type="SMART" id="SM00563"/>
    </source>
</evidence>
<keyword evidence="11" id="KW-1208">Phospholipid metabolism</keyword>
<proteinExistence type="inferred from homology"/>
<evidence type="ECO:0000256" key="11">
    <source>
        <dbReference type="ARBA" id="ARBA00023264"/>
    </source>
</evidence>
<comment type="pathway">
    <text evidence="13">Phospholipid metabolism.</text>
</comment>
<keyword evidence="6 14" id="KW-0812">Transmembrane</keyword>
<dbReference type="GeneTree" id="ENSGT01030000234574"/>
<comment type="subcellular location">
    <subcellularLocation>
        <location evidence="1">Membrane</location>
    </subcellularLocation>
</comment>
<feature type="domain" description="Phospholipid/glycerol acyltransferase" evidence="15">
    <location>
        <begin position="129"/>
        <end position="240"/>
    </location>
</feature>
<dbReference type="AlphaFoldDB" id="A0A8C4QP01"/>
<comment type="similarity">
    <text evidence="3">Belongs to the 1-acyl-sn-glycerol-3-phosphate acyltransferase family.</text>
</comment>
<dbReference type="CDD" id="cd07991">
    <property type="entry name" value="LPLAT_LPCAT1-like"/>
    <property type="match status" value="1"/>
</dbReference>
<keyword evidence="5" id="KW-0808">Transferase</keyword>
<accession>A0A8C4QP01</accession>
<dbReference type="SUPFAM" id="SSF69593">
    <property type="entry name" value="Glycerol-3-phosphate (1)-acyltransferase"/>
    <property type="match status" value="1"/>
</dbReference>
<dbReference type="OMA" id="WIRERRC"/>
<evidence type="ECO:0000256" key="8">
    <source>
        <dbReference type="ARBA" id="ARBA00023098"/>
    </source>
</evidence>
<keyword evidence="7 14" id="KW-1133">Transmembrane helix</keyword>
<dbReference type="GO" id="GO:0042171">
    <property type="term" value="F:lysophosphatidic acid acyltransferase activity"/>
    <property type="evidence" value="ECO:0007669"/>
    <property type="project" value="TreeGrafter"/>
</dbReference>
<evidence type="ECO:0000256" key="2">
    <source>
        <dbReference type="ARBA" id="ARBA00005189"/>
    </source>
</evidence>
<dbReference type="InterPro" id="IPR002123">
    <property type="entry name" value="Plipid/glycerol_acylTrfase"/>
</dbReference>
<feature type="transmembrane region" description="Helical" evidence="14">
    <location>
        <begin position="45"/>
        <end position="74"/>
    </location>
</feature>
<evidence type="ECO:0000313" key="16">
    <source>
        <dbReference type="Ensembl" id="ENSEBUP00000018410.1"/>
    </source>
</evidence>
<evidence type="ECO:0000256" key="5">
    <source>
        <dbReference type="ARBA" id="ARBA00022679"/>
    </source>
</evidence>
<evidence type="ECO:0000256" key="13">
    <source>
        <dbReference type="ARBA" id="ARBA00025707"/>
    </source>
</evidence>
<evidence type="ECO:0000256" key="9">
    <source>
        <dbReference type="ARBA" id="ARBA00023136"/>
    </source>
</evidence>
<dbReference type="Ensembl" id="ENSEBUT00000018986.1">
    <property type="protein sequence ID" value="ENSEBUP00000018410.1"/>
    <property type="gene ID" value="ENSEBUG00000011492.1"/>
</dbReference>
<dbReference type="GO" id="GO:0005783">
    <property type="term" value="C:endoplasmic reticulum"/>
    <property type="evidence" value="ECO:0007669"/>
    <property type="project" value="TreeGrafter"/>
</dbReference>
<dbReference type="PANTHER" id="PTHR23063:SF52">
    <property type="entry name" value="LYSOPHOSPHATIDYLCHOLINE ACYLTRANSFERASE"/>
    <property type="match status" value="1"/>
</dbReference>
<keyword evidence="9 14" id="KW-0472">Membrane</keyword>
<evidence type="ECO:0000256" key="1">
    <source>
        <dbReference type="ARBA" id="ARBA00004370"/>
    </source>
</evidence>
<organism evidence="16 17">
    <name type="scientific">Eptatretus burgeri</name>
    <name type="common">Inshore hagfish</name>
    <dbReference type="NCBI Taxonomy" id="7764"/>
    <lineage>
        <taxon>Eukaryota</taxon>
        <taxon>Metazoa</taxon>
        <taxon>Chordata</taxon>
        <taxon>Craniata</taxon>
        <taxon>Vertebrata</taxon>
        <taxon>Cyclostomata</taxon>
        <taxon>Myxini</taxon>
        <taxon>Myxiniformes</taxon>
        <taxon>Myxinidae</taxon>
        <taxon>Eptatretinae</taxon>
        <taxon>Eptatretus</taxon>
    </lineage>
</organism>
<evidence type="ECO:0000256" key="7">
    <source>
        <dbReference type="ARBA" id="ARBA00022989"/>
    </source>
</evidence>
<evidence type="ECO:0000256" key="12">
    <source>
        <dbReference type="ARBA" id="ARBA00023315"/>
    </source>
</evidence>
<dbReference type="SMART" id="SM00563">
    <property type="entry name" value="PlsC"/>
    <property type="match status" value="1"/>
</dbReference>
<keyword evidence="10" id="KW-0594">Phospholipid biosynthesis</keyword>
<dbReference type="PANTHER" id="PTHR23063">
    <property type="entry name" value="PHOSPHOLIPID ACYLTRANSFERASE"/>
    <property type="match status" value="1"/>
</dbReference>
<keyword evidence="17" id="KW-1185">Reference proteome</keyword>
<dbReference type="Proteomes" id="UP000694388">
    <property type="component" value="Unplaced"/>
</dbReference>
<dbReference type="GO" id="GO:0008654">
    <property type="term" value="P:phospholipid biosynthetic process"/>
    <property type="evidence" value="ECO:0007669"/>
    <property type="project" value="UniProtKB-KW"/>
</dbReference>
<dbReference type="GO" id="GO:0016020">
    <property type="term" value="C:membrane"/>
    <property type="evidence" value="ECO:0007669"/>
    <property type="project" value="UniProtKB-SubCell"/>
</dbReference>
<comment type="pathway">
    <text evidence="2">Lipid metabolism.</text>
</comment>
<sequence>MVSNKPSRLSACPESLPRQSSFIEPAVRNPFEHKLQLHVLAKIQVVIFSLTLAPIRFLAVLLALLLAWPLAWLATVGRGIKDHSQPLPAWRRSLFISPLKLLGQWSLFCMGLCPLRIYGRRASPAEAPLLVVAPHSSFFDVVVPLAAGLPSMVSRAENCSIPLIGCLLMSTQPLLVWRKDPDSRRRAVKEIQRRAMAAENWPQVLIFPEGTCTNRSCLIKFKPGAFIPGVPVQPVVIRYPNHLDTVTWTWQGSGAFKVLWLTLCQLHTSVEIEFLPVYVPCAEEKNDPVAYANNVQKLMAR</sequence>
<keyword evidence="12" id="KW-0012">Acyltransferase</keyword>
<evidence type="ECO:0000256" key="4">
    <source>
        <dbReference type="ARBA" id="ARBA00022516"/>
    </source>
</evidence>
<dbReference type="InterPro" id="IPR045252">
    <property type="entry name" value="LPCAT1-like"/>
</dbReference>
<evidence type="ECO:0000256" key="3">
    <source>
        <dbReference type="ARBA" id="ARBA00008655"/>
    </source>
</evidence>
<dbReference type="Pfam" id="PF01553">
    <property type="entry name" value="Acyltransferase"/>
    <property type="match status" value="1"/>
</dbReference>
<protein>
    <recommendedName>
        <fullName evidence="15">Phospholipid/glycerol acyltransferase domain-containing protein</fullName>
    </recommendedName>
</protein>
<dbReference type="GO" id="GO:0008374">
    <property type="term" value="F:O-acyltransferase activity"/>
    <property type="evidence" value="ECO:0007669"/>
    <property type="project" value="InterPro"/>
</dbReference>
<evidence type="ECO:0000313" key="17">
    <source>
        <dbReference type="Proteomes" id="UP000694388"/>
    </source>
</evidence>
<reference evidence="16" key="1">
    <citation type="submission" date="2025-08" db="UniProtKB">
        <authorList>
            <consortium name="Ensembl"/>
        </authorList>
    </citation>
    <scope>IDENTIFICATION</scope>
</reference>
<evidence type="ECO:0000256" key="14">
    <source>
        <dbReference type="SAM" id="Phobius"/>
    </source>
</evidence>
<reference evidence="16" key="2">
    <citation type="submission" date="2025-09" db="UniProtKB">
        <authorList>
            <consortium name="Ensembl"/>
        </authorList>
    </citation>
    <scope>IDENTIFICATION</scope>
</reference>
<name>A0A8C4QP01_EPTBU</name>
<evidence type="ECO:0000256" key="10">
    <source>
        <dbReference type="ARBA" id="ARBA00023209"/>
    </source>
</evidence>
<keyword evidence="4" id="KW-0444">Lipid biosynthesis</keyword>
<keyword evidence="8" id="KW-0443">Lipid metabolism</keyword>